<gene>
    <name evidence="1" type="ORF">D0863_01992</name>
</gene>
<comment type="caution">
    <text evidence="1">The sequence shown here is derived from an EMBL/GenBank/DDBJ whole genome shotgun (WGS) entry which is preliminary data.</text>
</comment>
<dbReference type="EMBL" id="QWIP01000040">
    <property type="protein sequence ID" value="RMY76377.1"/>
    <property type="molecule type" value="Genomic_DNA"/>
</dbReference>
<protein>
    <submittedName>
        <fullName evidence="1">Uncharacterized protein</fullName>
    </submittedName>
</protein>
<dbReference type="Proteomes" id="UP000269276">
    <property type="component" value="Unassembled WGS sequence"/>
</dbReference>
<reference evidence="1 2" key="1">
    <citation type="journal article" date="2018" name="BMC Genomics">
        <title>Genomic evidence for intraspecific hybridization in a clonal and extremely halotolerant yeast.</title>
        <authorList>
            <person name="Gostincar C."/>
            <person name="Stajich J.E."/>
            <person name="Zupancic J."/>
            <person name="Zalar P."/>
            <person name="Gunde-Cimerman N."/>
        </authorList>
    </citation>
    <scope>NUCLEOTIDE SEQUENCE [LARGE SCALE GENOMIC DNA]</scope>
    <source>
        <strain evidence="1 2">EXF-2682</strain>
    </source>
</reference>
<dbReference type="OrthoDB" id="4158258at2759"/>
<evidence type="ECO:0000313" key="2">
    <source>
        <dbReference type="Proteomes" id="UP000269276"/>
    </source>
</evidence>
<name>A0A3M7EIY3_HORWE</name>
<accession>A0A3M7EIY3</accession>
<evidence type="ECO:0000313" key="1">
    <source>
        <dbReference type="EMBL" id="RMY76377.1"/>
    </source>
</evidence>
<feature type="non-terminal residue" evidence="1">
    <location>
        <position position="1"/>
    </location>
</feature>
<sequence length="187" mass="21397">IDVSIIITFLYENQLQSFSASTLSQSTNPSGLATMDASLYQAASARSPPCAFRKSSIHSYSTPFSPTVSFERRSSEPPSDDDLILTVVRIASPFRRQSLEEQEDLPVRPTQRSFFRRLTTRWHGSASVEGVQLVKVPRRDHRRYFARDYKGNYIGTEPERLWNEEEVEAMFGQYQDLPLLSLDWPSV</sequence>
<proteinExistence type="predicted"/>
<dbReference type="AlphaFoldDB" id="A0A3M7EIY3"/>
<organism evidence="1 2">
    <name type="scientific">Hortaea werneckii</name>
    <name type="common">Black yeast</name>
    <name type="synonym">Cladosporium werneckii</name>
    <dbReference type="NCBI Taxonomy" id="91943"/>
    <lineage>
        <taxon>Eukaryota</taxon>
        <taxon>Fungi</taxon>
        <taxon>Dikarya</taxon>
        <taxon>Ascomycota</taxon>
        <taxon>Pezizomycotina</taxon>
        <taxon>Dothideomycetes</taxon>
        <taxon>Dothideomycetidae</taxon>
        <taxon>Mycosphaerellales</taxon>
        <taxon>Teratosphaeriaceae</taxon>
        <taxon>Hortaea</taxon>
    </lineage>
</organism>